<proteinExistence type="predicted"/>
<evidence type="ECO:0000256" key="1">
    <source>
        <dbReference type="SAM" id="MobiDB-lite"/>
    </source>
</evidence>
<protein>
    <submittedName>
        <fullName evidence="2">Uncharacterized protein</fullName>
    </submittedName>
</protein>
<feature type="compositionally biased region" description="Polar residues" evidence="1">
    <location>
        <begin position="77"/>
        <end position="95"/>
    </location>
</feature>
<keyword evidence="3" id="KW-1185">Reference proteome</keyword>
<reference evidence="3" key="1">
    <citation type="submission" date="2014-03" db="EMBL/GenBank/DDBJ databases">
        <authorList>
            <person name="Aksoy S."/>
            <person name="Warren W."/>
            <person name="Wilson R.K."/>
        </authorList>
    </citation>
    <scope>NUCLEOTIDE SEQUENCE [LARGE SCALE GENOMIC DNA]</scope>
    <source>
        <strain evidence="3">IAEA</strain>
    </source>
</reference>
<dbReference type="AlphaFoldDB" id="A0A1A9ZAY0"/>
<feature type="region of interest" description="Disordered" evidence="1">
    <location>
        <begin position="72"/>
        <end position="134"/>
    </location>
</feature>
<evidence type="ECO:0000313" key="3">
    <source>
        <dbReference type="Proteomes" id="UP000092445"/>
    </source>
</evidence>
<dbReference type="EnsemblMetazoa" id="GPAI009067-RA">
    <property type="protein sequence ID" value="GPAI009067-PA"/>
    <property type="gene ID" value="GPAI009067"/>
</dbReference>
<evidence type="ECO:0000313" key="2">
    <source>
        <dbReference type="EnsemblMetazoa" id="GPAI009067-PA"/>
    </source>
</evidence>
<dbReference type="Proteomes" id="UP000092445">
    <property type="component" value="Unassembled WGS sequence"/>
</dbReference>
<dbReference type="STRING" id="7398.A0A1A9ZAY0"/>
<feature type="compositionally biased region" description="Low complexity" evidence="1">
    <location>
        <begin position="113"/>
        <end position="122"/>
    </location>
</feature>
<dbReference type="VEuPathDB" id="VectorBase:GPAI009067"/>
<name>A0A1A9ZAY0_GLOPL</name>
<reference evidence="2" key="2">
    <citation type="submission" date="2020-05" db="UniProtKB">
        <authorList>
            <consortium name="EnsemblMetazoa"/>
        </authorList>
    </citation>
    <scope>IDENTIFICATION</scope>
    <source>
        <strain evidence="2">IAEA</strain>
    </source>
</reference>
<organism evidence="2 3">
    <name type="scientific">Glossina pallidipes</name>
    <name type="common">Tsetse fly</name>
    <dbReference type="NCBI Taxonomy" id="7398"/>
    <lineage>
        <taxon>Eukaryota</taxon>
        <taxon>Metazoa</taxon>
        <taxon>Ecdysozoa</taxon>
        <taxon>Arthropoda</taxon>
        <taxon>Hexapoda</taxon>
        <taxon>Insecta</taxon>
        <taxon>Pterygota</taxon>
        <taxon>Neoptera</taxon>
        <taxon>Endopterygota</taxon>
        <taxon>Diptera</taxon>
        <taxon>Brachycera</taxon>
        <taxon>Muscomorpha</taxon>
        <taxon>Hippoboscoidea</taxon>
        <taxon>Glossinidae</taxon>
        <taxon>Glossina</taxon>
    </lineage>
</organism>
<sequence>MVVNDPVVIDVVIEEIVSWVRALYCSITVLKTLFPPSLTTISTELENQYYRTNGAVATTRYALRSMRDGARKETVCPINNATDADSRPKSTSNASEMDEDEYVGSESEGSNDSWTTEESSSSFTGRYAPHNRTI</sequence>
<accession>A0A1A9ZAY0</accession>